<dbReference type="EMBL" id="CP026107">
    <property type="protein sequence ID" value="AUT73352.1"/>
    <property type="molecule type" value="Genomic_DNA"/>
</dbReference>
<organism evidence="1 2">
    <name type="scientific">Paraburkholderia hospita</name>
    <dbReference type="NCBI Taxonomy" id="169430"/>
    <lineage>
        <taxon>Bacteria</taxon>
        <taxon>Pseudomonadati</taxon>
        <taxon>Pseudomonadota</taxon>
        <taxon>Betaproteobacteria</taxon>
        <taxon>Burkholderiales</taxon>
        <taxon>Burkholderiaceae</taxon>
        <taxon>Paraburkholderia</taxon>
    </lineage>
</organism>
<dbReference type="InterPro" id="IPR025412">
    <property type="entry name" value="DUF4304"/>
</dbReference>
<evidence type="ECO:0000313" key="2">
    <source>
        <dbReference type="Proteomes" id="UP000236649"/>
    </source>
</evidence>
<dbReference type="RefSeq" id="WP_100216018.1">
    <property type="nucleotide sequence ID" value="NZ_AKAU01000108.1"/>
</dbReference>
<protein>
    <submittedName>
        <fullName evidence="1">DUF4304 domain-containing protein</fullName>
    </submittedName>
</protein>
<dbReference type="GeneID" id="55533281"/>
<accession>A0AAN1JI74</accession>
<proteinExistence type="predicted"/>
<sequence>MSREEMTLQLKAQFVPALRRLGFKGTLPHFRRQRENRVDLLTVQFDRHGGGFVVEIASCGVEGFTTHWGKFIPAATLTAHDLHPSQRHRLGSPGPDTDNWFRFDQGVSPTVVAERACARLDEAERWWNTQTT</sequence>
<dbReference type="Proteomes" id="UP000236649">
    <property type="component" value="Chromosome 3"/>
</dbReference>
<dbReference type="KEGG" id="phs:C2L64_33765"/>
<reference evidence="1 2" key="1">
    <citation type="submission" date="2018-01" db="EMBL/GenBank/DDBJ databases">
        <title>Species boundaries and ecological features among Paraburkholderia terrae DSMZ17804T, P. hospita DSMZ17164T and P. caribensis DSMZ13236T.</title>
        <authorList>
            <person name="Pratama A.A."/>
        </authorList>
    </citation>
    <scope>NUCLEOTIDE SEQUENCE [LARGE SCALE GENOMIC DNA]</scope>
    <source>
        <strain evidence="1 2">DSM 17164</strain>
    </source>
</reference>
<gene>
    <name evidence="1" type="ORF">C2L64_33765</name>
</gene>
<dbReference type="AlphaFoldDB" id="A0AAN1JI74"/>
<name>A0AAN1JI74_9BURK</name>
<dbReference type="Pfam" id="PF14137">
    <property type="entry name" value="DUF4304"/>
    <property type="match status" value="1"/>
</dbReference>
<evidence type="ECO:0000313" key="1">
    <source>
        <dbReference type="EMBL" id="AUT73352.1"/>
    </source>
</evidence>